<dbReference type="PROSITE" id="PS50011">
    <property type="entry name" value="PROTEIN_KINASE_DOM"/>
    <property type="match status" value="1"/>
</dbReference>
<protein>
    <recommendedName>
        <fullName evidence="16">Calmodulin</fullName>
    </recommendedName>
</protein>
<dbReference type="InterPro" id="IPR011009">
    <property type="entry name" value="Kinase-like_dom_sf"/>
</dbReference>
<evidence type="ECO:0000256" key="3">
    <source>
        <dbReference type="ARBA" id="ARBA00022777"/>
    </source>
</evidence>
<evidence type="ECO:0000256" key="11">
    <source>
        <dbReference type="SAM" id="MobiDB-lite"/>
    </source>
</evidence>
<evidence type="ECO:0000256" key="10">
    <source>
        <dbReference type="SAM" id="Coils"/>
    </source>
</evidence>
<evidence type="ECO:0000313" key="14">
    <source>
        <dbReference type="EMBL" id="CAK0898904.1"/>
    </source>
</evidence>
<feature type="coiled-coil region" evidence="10">
    <location>
        <begin position="116"/>
        <end position="161"/>
    </location>
</feature>
<dbReference type="PROSITE" id="PS00108">
    <property type="entry name" value="PROTEIN_KINASE_ST"/>
    <property type="match status" value="1"/>
</dbReference>
<dbReference type="CDD" id="cd00180">
    <property type="entry name" value="PKc"/>
    <property type="match status" value="1"/>
</dbReference>
<dbReference type="SUPFAM" id="SSF56112">
    <property type="entry name" value="Protein kinase-like (PK-like)"/>
    <property type="match status" value="1"/>
</dbReference>
<dbReference type="Pfam" id="PF13499">
    <property type="entry name" value="EF-hand_7"/>
    <property type="match status" value="1"/>
</dbReference>
<dbReference type="PROSITE" id="PS50222">
    <property type="entry name" value="EF_HAND_2"/>
    <property type="match status" value="2"/>
</dbReference>
<dbReference type="PROSITE" id="PS00018">
    <property type="entry name" value="EF_HAND_1"/>
    <property type="match status" value="2"/>
</dbReference>
<keyword evidence="3" id="KW-0418">Kinase</keyword>
<feature type="domain" description="Protein kinase" evidence="12">
    <location>
        <begin position="186"/>
        <end position="489"/>
    </location>
</feature>
<keyword evidence="5 9" id="KW-0067">ATP-binding</keyword>
<dbReference type="InterPro" id="IPR002048">
    <property type="entry name" value="EF_hand_dom"/>
</dbReference>
<evidence type="ECO:0000313" key="15">
    <source>
        <dbReference type="Proteomes" id="UP001189429"/>
    </source>
</evidence>
<dbReference type="InterPro" id="IPR050339">
    <property type="entry name" value="CC_SR_Kinase"/>
</dbReference>
<evidence type="ECO:0000256" key="6">
    <source>
        <dbReference type="ARBA" id="ARBA00023193"/>
    </source>
</evidence>
<evidence type="ECO:0008006" key="16">
    <source>
        <dbReference type="Google" id="ProtNLM"/>
    </source>
</evidence>
<evidence type="ECO:0000256" key="7">
    <source>
        <dbReference type="ARBA" id="ARBA00024334"/>
    </source>
</evidence>
<dbReference type="Proteomes" id="UP001189429">
    <property type="component" value="Unassembled WGS sequence"/>
</dbReference>
<evidence type="ECO:0000256" key="1">
    <source>
        <dbReference type="ARBA" id="ARBA00022679"/>
    </source>
</evidence>
<feature type="binding site" evidence="9">
    <location>
        <position position="215"/>
    </location>
    <ligand>
        <name>ATP</name>
        <dbReference type="ChEBI" id="CHEBI:30616"/>
    </ligand>
</feature>
<comment type="similarity">
    <text evidence="7">Belongs to the protein kinase superfamily. Ser/Thr protein kinase family. CDPK subfamily.</text>
</comment>
<evidence type="ECO:0000256" key="2">
    <source>
        <dbReference type="ARBA" id="ARBA00022741"/>
    </source>
</evidence>
<dbReference type="Gene3D" id="1.10.510.10">
    <property type="entry name" value="Transferase(Phosphotransferase) domain 1"/>
    <property type="match status" value="1"/>
</dbReference>
<evidence type="ECO:0000256" key="9">
    <source>
        <dbReference type="PROSITE-ProRule" id="PRU10141"/>
    </source>
</evidence>
<feature type="region of interest" description="Disordered" evidence="11">
    <location>
        <begin position="1"/>
        <end position="30"/>
    </location>
</feature>
<dbReference type="SMART" id="SM00054">
    <property type="entry name" value="EFh"/>
    <property type="match status" value="2"/>
</dbReference>
<feature type="domain" description="EF-hand" evidence="13">
    <location>
        <begin position="29"/>
        <end position="64"/>
    </location>
</feature>
<keyword evidence="1" id="KW-0808">Transferase</keyword>
<keyword evidence="6" id="KW-0652">Protein synthesis inhibitor</keyword>
<proteinExistence type="inferred from homology"/>
<dbReference type="InterPro" id="IPR011992">
    <property type="entry name" value="EF-hand-dom_pair"/>
</dbReference>
<comment type="caution">
    <text evidence="14">The sequence shown here is derived from an EMBL/GenBank/DDBJ whole genome shotgun (WGS) entry which is preliminary data.</text>
</comment>
<sequence>MNVPNSARSAVVRRLSTDSQSPSMQDQTPAQRSVCELFRRFDSDNDGALSEAEFRRAFAKLTRGSLTDAQVDKMVEAVDVNRDGVIDIFEFTVWLYSKNSKGGRKSLVSPPSTSELAALSNELTQLREQSTQLQAEVKVLQAELKVKKKALEQMEVEHEEEVKVTHDFWRSVAQHVVVTIDKKVNLDGADWLGNGKYGFVMRARRREDGRDVVLKMMGIRWAHLAVKEWQHGAMIGKHPSIVEYDEVMIHNDDDSMMRNMIQAGYEQGSLKSKARSKRTQFPDRYICLMQEFMNRGTIQDWIDDDQLRPGGMFVVMRKVASALAFLHDMGVTHNDIKPENVMVHVGREMVDGDAVVVKLGDLGLTTRSSDQSADFWQYGMTVFCMTTGERFGSRKYRPAAAQAFVAECRTACEAAVPQGRLRVTLDEVPEILRVVFAHGASMAQISERACLQGWKFFDDGDRCVSRDERASKPLARPTQPQSRKVNAKFEGRSVHRVVSQMSPNEELIATPPPGG</sequence>
<dbReference type="EMBL" id="CAUYUJ010020517">
    <property type="protein sequence ID" value="CAK0898904.1"/>
    <property type="molecule type" value="Genomic_DNA"/>
</dbReference>
<gene>
    <name evidence="14" type="ORF">PCOR1329_LOCUS76559</name>
</gene>
<evidence type="ECO:0000256" key="8">
    <source>
        <dbReference type="ARBA" id="ARBA00037982"/>
    </source>
</evidence>
<dbReference type="PROSITE" id="PS00107">
    <property type="entry name" value="PROTEIN_KINASE_ATP"/>
    <property type="match status" value="1"/>
</dbReference>
<feature type="domain" description="EF-hand" evidence="13">
    <location>
        <begin position="66"/>
        <end position="101"/>
    </location>
</feature>
<dbReference type="Pfam" id="PF00069">
    <property type="entry name" value="Pkinase"/>
    <property type="match status" value="1"/>
</dbReference>
<dbReference type="Gene3D" id="1.10.238.10">
    <property type="entry name" value="EF-hand"/>
    <property type="match status" value="1"/>
</dbReference>
<evidence type="ECO:0000259" key="12">
    <source>
        <dbReference type="PROSITE" id="PS50011"/>
    </source>
</evidence>
<keyword evidence="15" id="KW-1185">Reference proteome</keyword>
<evidence type="ECO:0000256" key="4">
    <source>
        <dbReference type="ARBA" id="ARBA00022837"/>
    </source>
</evidence>
<comment type="similarity">
    <text evidence="8">Belongs to the protein kinase superfamily. Ser/Thr protein kinase family. GCN2 subfamily.</text>
</comment>
<dbReference type="InterPro" id="IPR017441">
    <property type="entry name" value="Protein_kinase_ATP_BS"/>
</dbReference>
<dbReference type="PANTHER" id="PTHR11042">
    <property type="entry name" value="EUKARYOTIC TRANSLATION INITIATION FACTOR 2-ALPHA KINASE EIF2-ALPHA KINASE -RELATED"/>
    <property type="match status" value="1"/>
</dbReference>
<dbReference type="InterPro" id="IPR008271">
    <property type="entry name" value="Ser/Thr_kinase_AS"/>
</dbReference>
<keyword evidence="10" id="KW-0175">Coiled coil</keyword>
<dbReference type="SUPFAM" id="SSF47473">
    <property type="entry name" value="EF-hand"/>
    <property type="match status" value="1"/>
</dbReference>
<accession>A0ABN9XIH1</accession>
<name>A0ABN9XIH1_9DINO</name>
<dbReference type="CDD" id="cd00051">
    <property type="entry name" value="EFh"/>
    <property type="match status" value="1"/>
</dbReference>
<dbReference type="SMART" id="SM00220">
    <property type="entry name" value="S_TKc"/>
    <property type="match status" value="1"/>
</dbReference>
<dbReference type="InterPro" id="IPR018247">
    <property type="entry name" value="EF_Hand_1_Ca_BS"/>
</dbReference>
<reference evidence="14" key="1">
    <citation type="submission" date="2023-10" db="EMBL/GenBank/DDBJ databases">
        <authorList>
            <person name="Chen Y."/>
            <person name="Shah S."/>
            <person name="Dougan E. K."/>
            <person name="Thang M."/>
            <person name="Chan C."/>
        </authorList>
    </citation>
    <scope>NUCLEOTIDE SEQUENCE [LARGE SCALE GENOMIC DNA]</scope>
</reference>
<feature type="compositionally biased region" description="Polar residues" evidence="11">
    <location>
        <begin position="17"/>
        <end position="30"/>
    </location>
</feature>
<evidence type="ECO:0000259" key="13">
    <source>
        <dbReference type="PROSITE" id="PS50222"/>
    </source>
</evidence>
<feature type="region of interest" description="Disordered" evidence="11">
    <location>
        <begin position="469"/>
        <end position="488"/>
    </location>
</feature>
<keyword evidence="4" id="KW-0106">Calcium</keyword>
<dbReference type="InterPro" id="IPR000719">
    <property type="entry name" value="Prot_kinase_dom"/>
</dbReference>
<keyword evidence="2 9" id="KW-0547">Nucleotide-binding</keyword>
<organism evidence="14 15">
    <name type="scientific">Prorocentrum cordatum</name>
    <dbReference type="NCBI Taxonomy" id="2364126"/>
    <lineage>
        <taxon>Eukaryota</taxon>
        <taxon>Sar</taxon>
        <taxon>Alveolata</taxon>
        <taxon>Dinophyceae</taxon>
        <taxon>Prorocentrales</taxon>
        <taxon>Prorocentraceae</taxon>
        <taxon>Prorocentrum</taxon>
    </lineage>
</organism>
<evidence type="ECO:0000256" key="5">
    <source>
        <dbReference type="ARBA" id="ARBA00022840"/>
    </source>
</evidence>